<accession>A0ABR9NX88</accession>
<name>A0ABR9NX88_9BACT</name>
<reference evidence="1 2" key="1">
    <citation type="submission" date="2020-10" db="EMBL/GenBank/DDBJ databases">
        <title>Investigation of anaerobic biodegradation of phenanthrene by a sulfate-dependent Geobacter anodireducens strain PheS2.</title>
        <authorList>
            <person name="Zhang Z."/>
        </authorList>
    </citation>
    <scope>NUCLEOTIDE SEQUENCE [LARGE SCALE GENOMIC DNA]</scope>
    <source>
        <strain evidence="1 2">PheS2</strain>
    </source>
</reference>
<evidence type="ECO:0000313" key="1">
    <source>
        <dbReference type="EMBL" id="MBE2888868.1"/>
    </source>
</evidence>
<comment type="caution">
    <text evidence="1">The sequence shown here is derived from an EMBL/GenBank/DDBJ whole genome shotgun (WGS) entry which is preliminary data.</text>
</comment>
<dbReference type="GO" id="GO:0004519">
    <property type="term" value="F:endonuclease activity"/>
    <property type="evidence" value="ECO:0007669"/>
    <property type="project" value="UniProtKB-KW"/>
</dbReference>
<dbReference type="InterPro" id="IPR003615">
    <property type="entry name" value="HNH_nuc"/>
</dbReference>
<dbReference type="Gene3D" id="1.10.30.50">
    <property type="match status" value="1"/>
</dbReference>
<dbReference type="RefSeq" id="WP_192905715.1">
    <property type="nucleotide sequence ID" value="NZ_JADBFD010000018.1"/>
</dbReference>
<keyword evidence="1" id="KW-0378">Hydrolase</keyword>
<keyword evidence="1" id="KW-0255">Endonuclease</keyword>
<keyword evidence="2" id="KW-1185">Reference proteome</keyword>
<protein>
    <submittedName>
        <fullName evidence="1">HNH endonuclease</fullName>
    </submittedName>
</protein>
<dbReference type="Proteomes" id="UP000618926">
    <property type="component" value="Unassembled WGS sequence"/>
</dbReference>
<organism evidence="1 2">
    <name type="scientific">Geobacter anodireducens</name>
    <dbReference type="NCBI Taxonomy" id="1340425"/>
    <lineage>
        <taxon>Bacteria</taxon>
        <taxon>Pseudomonadati</taxon>
        <taxon>Thermodesulfobacteriota</taxon>
        <taxon>Desulfuromonadia</taxon>
        <taxon>Geobacterales</taxon>
        <taxon>Geobacteraceae</taxon>
        <taxon>Geobacter</taxon>
    </lineage>
</organism>
<gene>
    <name evidence="1" type="ORF">IIE05_12935</name>
</gene>
<dbReference type="EMBL" id="JADBFD010000018">
    <property type="protein sequence ID" value="MBE2888868.1"/>
    <property type="molecule type" value="Genomic_DNA"/>
</dbReference>
<dbReference type="CDD" id="cd00085">
    <property type="entry name" value="HNHc"/>
    <property type="match status" value="1"/>
</dbReference>
<sequence>MMIPAAEEQLKFITHIQRILDEGSFVATYKFALIMSLADYAVENGDDSGAALQLTTRDIAESFVEYYWRQAVPYAHGNLQAPVRVLKQGTGQQPVVLSRIMDLHNLFNGSLSAARKDAKIWGVLLNKVAATIAQMPLWKLQVVGRSIVPFMYEQHGRGNTINLHPGVVYNFRRFYDLIRNLVQGAWIRHVRILNVDLLGESDLAEFLFGAERTVLPGLRAVLRDVQADDCFYCKGKLREGGDIDHFVPWSRYPLDLGHNFVLAHAVCNRSKRDFLAAPCHLENWQKRNQLHGKELAREFDARSILHNQEATEKIAFWAYSQAETAGSNLWFRKDDVLPIDHSWRQALLHEYVNFQC</sequence>
<proteinExistence type="predicted"/>
<evidence type="ECO:0000313" key="2">
    <source>
        <dbReference type="Proteomes" id="UP000618926"/>
    </source>
</evidence>
<keyword evidence="1" id="KW-0540">Nuclease</keyword>